<sequence>MGLLQVLQEPGISSRGRGLHKPKVEPPQKRLTSGHMTQAQTWREARQRQADMQEIAFRRKGHFPTHTHTHTHTHTPNERQRARTSQRVRDRERIENGTHTNTYTHRESDRSGTETNTPMQSHGLSIP</sequence>
<evidence type="ECO:0000313" key="2">
    <source>
        <dbReference type="Ensembl" id="ENSPTEP00000017456.1"/>
    </source>
</evidence>
<reference evidence="2" key="1">
    <citation type="submission" date="2025-08" db="UniProtKB">
        <authorList>
            <consortium name="Ensembl"/>
        </authorList>
    </citation>
    <scope>IDENTIFICATION</scope>
</reference>
<dbReference type="Ensembl" id="ENSPTET00000025729.1">
    <property type="protein sequence ID" value="ENSPTEP00000017456.1"/>
    <property type="gene ID" value="ENSPTEG00000018968.1"/>
</dbReference>
<evidence type="ECO:0000313" key="3">
    <source>
        <dbReference type="Proteomes" id="UP000694416"/>
    </source>
</evidence>
<protein>
    <submittedName>
        <fullName evidence="2">Uncharacterized protein</fullName>
    </submittedName>
</protein>
<organism evidence="2 3">
    <name type="scientific">Piliocolobus tephrosceles</name>
    <name type="common">Ugandan red Colobus</name>
    <dbReference type="NCBI Taxonomy" id="591936"/>
    <lineage>
        <taxon>Eukaryota</taxon>
        <taxon>Metazoa</taxon>
        <taxon>Chordata</taxon>
        <taxon>Craniata</taxon>
        <taxon>Vertebrata</taxon>
        <taxon>Euteleostomi</taxon>
        <taxon>Mammalia</taxon>
        <taxon>Eutheria</taxon>
        <taxon>Euarchontoglires</taxon>
        <taxon>Primates</taxon>
        <taxon>Haplorrhini</taxon>
        <taxon>Catarrhini</taxon>
        <taxon>Cercopithecidae</taxon>
        <taxon>Colobinae</taxon>
        <taxon>Piliocolobus</taxon>
    </lineage>
</organism>
<proteinExistence type="predicted"/>
<feature type="compositionally biased region" description="Polar residues" evidence="1">
    <location>
        <begin position="30"/>
        <end position="41"/>
    </location>
</feature>
<dbReference type="AlphaFoldDB" id="A0A8C9LPI5"/>
<dbReference type="Proteomes" id="UP000694416">
    <property type="component" value="Unplaced"/>
</dbReference>
<feature type="compositionally biased region" description="Polar residues" evidence="1">
    <location>
        <begin position="113"/>
        <end position="127"/>
    </location>
</feature>
<feature type="region of interest" description="Disordered" evidence="1">
    <location>
        <begin position="1"/>
        <end position="127"/>
    </location>
</feature>
<feature type="compositionally biased region" description="Basic residues" evidence="1">
    <location>
        <begin position="58"/>
        <end position="73"/>
    </location>
</feature>
<name>A0A8C9LPI5_9PRIM</name>
<evidence type="ECO:0000256" key="1">
    <source>
        <dbReference type="SAM" id="MobiDB-lite"/>
    </source>
</evidence>
<reference evidence="2" key="2">
    <citation type="submission" date="2025-09" db="UniProtKB">
        <authorList>
            <consortium name="Ensembl"/>
        </authorList>
    </citation>
    <scope>IDENTIFICATION</scope>
</reference>
<dbReference type="InterPro" id="IPR031672">
    <property type="entry name" value="FAM27D/FAM27E"/>
</dbReference>
<keyword evidence="3" id="KW-1185">Reference proteome</keyword>
<feature type="compositionally biased region" description="Basic and acidic residues" evidence="1">
    <location>
        <begin position="75"/>
        <end position="96"/>
    </location>
</feature>
<accession>A0A8C9LPI5</accession>
<dbReference type="Pfam" id="PF15832">
    <property type="entry name" value="FAM27"/>
    <property type="match status" value="1"/>
</dbReference>